<sequence>MTGAGMAGERLSDEALMDLVQRQTLHYFWGFGHPVSGMARERSAGSVSYDVAETVTTGGTGFGIMAMIAGTERGFLPRDAVRERVRKICDFLCKTKHYHGAFPHWMNGTTGATIAFSTNDNGGDLVETAFLMMGLLTARQYFSEDPALVAQITAMWHAVEWDAFCPAPNKLMWHWSPDKAWAEGLPITGWHEALITYVLAASSPTHPIDVRAYDEGWKNSRTYVNGRSYYGIPLPLGPELGGPLFFTHYSFMGLDPRGLHDGHTDYWQQNRNHARINHAYCADNPKGFAGYGAAWGLTACDGDRGYNAFSPTNDLGVVAPTGAIAAMPYTPDESLAAMRHYYEDMPGLWGAFGFYDAFNETAGWIADSNLAIDEGPIVVMIENHRSGLLWRLFMANPAVAVGLARVGFKTAAVVA</sequence>
<gene>
    <name evidence="2" type="ORF">GALL_479910</name>
</gene>
<name>A0A1J5PG56_9ZZZZ</name>
<reference evidence="2" key="1">
    <citation type="submission" date="2016-10" db="EMBL/GenBank/DDBJ databases">
        <title>Sequence of Gallionella enrichment culture.</title>
        <authorList>
            <person name="Poehlein A."/>
            <person name="Muehling M."/>
            <person name="Daniel R."/>
        </authorList>
    </citation>
    <scope>NUCLEOTIDE SEQUENCE</scope>
</reference>
<dbReference type="EMBL" id="MLJW01004226">
    <property type="protein sequence ID" value="OIQ70398.1"/>
    <property type="molecule type" value="Genomic_DNA"/>
</dbReference>
<organism evidence="2">
    <name type="scientific">mine drainage metagenome</name>
    <dbReference type="NCBI Taxonomy" id="410659"/>
    <lineage>
        <taxon>unclassified sequences</taxon>
        <taxon>metagenomes</taxon>
        <taxon>ecological metagenomes</taxon>
    </lineage>
</organism>
<evidence type="ECO:0000313" key="2">
    <source>
        <dbReference type="EMBL" id="OIQ70398.1"/>
    </source>
</evidence>
<dbReference type="PIRSF" id="PIRSF028431">
    <property type="entry name" value="UCP028431"/>
    <property type="match status" value="1"/>
</dbReference>
<dbReference type="InterPro" id="IPR019282">
    <property type="entry name" value="Glycoamylase-like_cons_dom"/>
</dbReference>
<dbReference type="InterPro" id="IPR016883">
    <property type="entry name" value="UCP028431"/>
</dbReference>
<dbReference type="AlphaFoldDB" id="A0A1J5PG56"/>
<feature type="domain" description="Glycoamylase-like" evidence="1">
    <location>
        <begin position="186"/>
        <end position="397"/>
    </location>
</feature>
<evidence type="ECO:0000259" key="1">
    <source>
        <dbReference type="Pfam" id="PF10091"/>
    </source>
</evidence>
<protein>
    <recommendedName>
        <fullName evidence="1">Glycoamylase-like domain-containing protein</fullName>
    </recommendedName>
</protein>
<dbReference type="Gene3D" id="1.50.10.140">
    <property type="match status" value="1"/>
</dbReference>
<accession>A0A1J5PG56</accession>
<dbReference type="Pfam" id="PF10091">
    <property type="entry name" value="Glycoamylase"/>
    <property type="match status" value="1"/>
</dbReference>
<comment type="caution">
    <text evidence="2">The sequence shown here is derived from an EMBL/GenBank/DDBJ whole genome shotgun (WGS) entry which is preliminary data.</text>
</comment>
<proteinExistence type="predicted"/>